<dbReference type="Pfam" id="PF00565">
    <property type="entry name" value="SNase"/>
    <property type="match status" value="1"/>
</dbReference>
<sequence>MKEFVFNNCICTYVVDGDTMDVEIDVGFDFSSFQRLRLYGVDTPERKQPGFEEAKQFVIDKILQKPVQIITYKKDSFGRWLSIVFVDGENLNDLLLEEGLAVIYIR</sequence>
<dbReference type="AlphaFoldDB" id="A0A6L3V0H9"/>
<reference evidence="5 6" key="1">
    <citation type="journal article" date="2016" name="Antonie Van Leeuwenhoek">
        <title>Bacillus depressus sp. nov., isolated from soil of a sunflower field.</title>
        <authorList>
            <person name="Wei X."/>
            <person name="Xin D."/>
            <person name="Xin Y."/>
            <person name="Zhang H."/>
            <person name="Wang T."/>
            <person name="Zhang J."/>
        </authorList>
    </citation>
    <scope>NUCLEOTIDE SEQUENCE [LARGE SCALE GENOMIC DNA]</scope>
    <source>
        <strain evidence="5 6">BZ1</strain>
    </source>
</reference>
<evidence type="ECO:0000256" key="3">
    <source>
        <dbReference type="ARBA" id="ARBA00022801"/>
    </source>
</evidence>
<gene>
    <name evidence="5" type="ORF">F7731_23655</name>
</gene>
<dbReference type="GO" id="GO:0016787">
    <property type="term" value="F:hydrolase activity"/>
    <property type="evidence" value="ECO:0007669"/>
    <property type="project" value="UniProtKB-KW"/>
</dbReference>
<feature type="domain" description="TNase-like" evidence="4">
    <location>
        <begin position="14"/>
        <end position="106"/>
    </location>
</feature>
<keyword evidence="1" id="KW-0540">Nuclease</keyword>
<proteinExistence type="predicted"/>
<evidence type="ECO:0000313" key="6">
    <source>
        <dbReference type="Proteomes" id="UP000481030"/>
    </source>
</evidence>
<dbReference type="Proteomes" id="UP000481030">
    <property type="component" value="Unassembled WGS sequence"/>
</dbReference>
<name>A0A6L3V0H9_9BACI</name>
<accession>A0A6L3V0H9</accession>
<evidence type="ECO:0000313" key="5">
    <source>
        <dbReference type="EMBL" id="KAB2328951.1"/>
    </source>
</evidence>
<evidence type="ECO:0000259" key="4">
    <source>
        <dbReference type="PROSITE" id="PS50830"/>
    </source>
</evidence>
<protein>
    <submittedName>
        <fullName evidence="5">Nuclease</fullName>
    </submittedName>
</protein>
<keyword evidence="2" id="KW-0255">Endonuclease</keyword>
<dbReference type="OrthoDB" id="4376109at2"/>
<keyword evidence="6" id="KW-1185">Reference proteome</keyword>
<dbReference type="PANTHER" id="PTHR12302:SF3">
    <property type="entry name" value="SERINE_THREONINE-PROTEIN KINASE 31"/>
    <property type="match status" value="1"/>
</dbReference>
<dbReference type="RefSeq" id="WP_151537249.1">
    <property type="nucleotide sequence ID" value="NZ_WBOS01000022.1"/>
</dbReference>
<dbReference type="InterPro" id="IPR016071">
    <property type="entry name" value="Staphylococal_nuclease_OB-fold"/>
</dbReference>
<dbReference type="EMBL" id="WBOS01000022">
    <property type="protein sequence ID" value="KAB2328951.1"/>
    <property type="molecule type" value="Genomic_DNA"/>
</dbReference>
<keyword evidence="3" id="KW-0378">Hydrolase</keyword>
<dbReference type="PROSITE" id="PS50830">
    <property type="entry name" value="TNASE_3"/>
    <property type="match status" value="1"/>
</dbReference>
<dbReference type="PANTHER" id="PTHR12302">
    <property type="entry name" value="EBNA2 BINDING PROTEIN P100"/>
    <property type="match status" value="1"/>
</dbReference>
<comment type="caution">
    <text evidence="5">The sequence shown here is derived from an EMBL/GenBank/DDBJ whole genome shotgun (WGS) entry which is preliminary data.</text>
</comment>
<dbReference type="GO" id="GO:0004519">
    <property type="term" value="F:endonuclease activity"/>
    <property type="evidence" value="ECO:0007669"/>
    <property type="project" value="UniProtKB-KW"/>
</dbReference>
<evidence type="ECO:0000256" key="2">
    <source>
        <dbReference type="ARBA" id="ARBA00022759"/>
    </source>
</evidence>
<dbReference type="SMART" id="SM00318">
    <property type="entry name" value="SNc"/>
    <property type="match status" value="1"/>
</dbReference>
<organism evidence="5 6">
    <name type="scientific">Cytobacillus depressus</name>
    <dbReference type="NCBI Taxonomy" id="1602942"/>
    <lineage>
        <taxon>Bacteria</taxon>
        <taxon>Bacillati</taxon>
        <taxon>Bacillota</taxon>
        <taxon>Bacilli</taxon>
        <taxon>Bacillales</taxon>
        <taxon>Bacillaceae</taxon>
        <taxon>Cytobacillus</taxon>
    </lineage>
</organism>
<dbReference type="SUPFAM" id="SSF50199">
    <property type="entry name" value="Staphylococcal nuclease"/>
    <property type="match status" value="1"/>
</dbReference>
<dbReference type="InterPro" id="IPR035437">
    <property type="entry name" value="SNase_OB-fold_sf"/>
</dbReference>
<dbReference type="Gene3D" id="2.40.50.90">
    <property type="match status" value="1"/>
</dbReference>
<evidence type="ECO:0000256" key="1">
    <source>
        <dbReference type="ARBA" id="ARBA00022722"/>
    </source>
</evidence>